<sequence>MQGLAECEFSCRGNNYKGKIREMSNAWKQTHRMKRFIVGATITPEYHGW</sequence>
<evidence type="ECO:0000313" key="2">
    <source>
        <dbReference type="Proteomes" id="UP000593573"/>
    </source>
</evidence>
<dbReference type="OrthoDB" id="958371at2759"/>
<gene>
    <name evidence="1" type="ORF">Goklo_024234</name>
</gene>
<proteinExistence type="predicted"/>
<comment type="caution">
    <text evidence="1">The sequence shown here is derived from an EMBL/GenBank/DDBJ whole genome shotgun (WGS) entry which is preliminary data.</text>
</comment>
<dbReference type="PANTHER" id="PTHR48200">
    <property type="entry name" value="PROTEIN, PUTATIVE-RELATED"/>
    <property type="match status" value="1"/>
</dbReference>
<dbReference type="EMBL" id="JABFAB010240106">
    <property type="protein sequence ID" value="MBA0671251.1"/>
    <property type="molecule type" value="Genomic_DNA"/>
</dbReference>
<protein>
    <submittedName>
        <fullName evidence="1">Uncharacterized protein</fullName>
    </submittedName>
</protein>
<reference evidence="1 2" key="1">
    <citation type="journal article" date="2019" name="Genome Biol. Evol.">
        <title>Insights into the evolution of the New World diploid cottons (Gossypium, subgenus Houzingenia) based on genome sequencing.</title>
        <authorList>
            <person name="Grover C.E."/>
            <person name="Arick M.A. 2nd"/>
            <person name="Thrash A."/>
            <person name="Conover J.L."/>
            <person name="Sanders W.S."/>
            <person name="Peterson D.G."/>
            <person name="Frelichowski J.E."/>
            <person name="Scheffler J.A."/>
            <person name="Scheffler B.E."/>
            <person name="Wendel J.F."/>
        </authorList>
    </citation>
    <scope>NUCLEOTIDE SEQUENCE [LARGE SCALE GENOMIC DNA]</scope>
    <source>
        <strain evidence="1">57</strain>
        <tissue evidence="1">Leaf</tissue>
    </source>
</reference>
<organism evidence="1 2">
    <name type="scientific">Gossypium klotzschianum</name>
    <dbReference type="NCBI Taxonomy" id="34286"/>
    <lineage>
        <taxon>Eukaryota</taxon>
        <taxon>Viridiplantae</taxon>
        <taxon>Streptophyta</taxon>
        <taxon>Embryophyta</taxon>
        <taxon>Tracheophyta</taxon>
        <taxon>Spermatophyta</taxon>
        <taxon>Magnoliopsida</taxon>
        <taxon>eudicotyledons</taxon>
        <taxon>Gunneridae</taxon>
        <taxon>Pentapetalae</taxon>
        <taxon>rosids</taxon>
        <taxon>malvids</taxon>
        <taxon>Malvales</taxon>
        <taxon>Malvaceae</taxon>
        <taxon>Malvoideae</taxon>
        <taxon>Gossypium</taxon>
    </lineage>
</organism>
<dbReference type="PANTHER" id="PTHR48200:SF1">
    <property type="entry name" value="AMINOTRANSFERASE-LIKE PLANT MOBILE DOMAIN-CONTAINING PROTEIN"/>
    <property type="match status" value="1"/>
</dbReference>
<keyword evidence="2" id="KW-1185">Reference proteome</keyword>
<accession>A0A7J8W882</accession>
<dbReference type="Proteomes" id="UP000593573">
    <property type="component" value="Unassembled WGS sequence"/>
</dbReference>
<evidence type="ECO:0000313" key="1">
    <source>
        <dbReference type="EMBL" id="MBA0671251.1"/>
    </source>
</evidence>
<name>A0A7J8W882_9ROSI</name>
<dbReference type="AlphaFoldDB" id="A0A7J8W882"/>